<keyword evidence="3" id="KW-1185">Reference proteome</keyword>
<proteinExistence type="predicted"/>
<organism evidence="2 3">
    <name type="scientific">Pestalotiopsis fici (strain W106-1 / CGMCC3.15140)</name>
    <dbReference type="NCBI Taxonomy" id="1229662"/>
    <lineage>
        <taxon>Eukaryota</taxon>
        <taxon>Fungi</taxon>
        <taxon>Dikarya</taxon>
        <taxon>Ascomycota</taxon>
        <taxon>Pezizomycotina</taxon>
        <taxon>Sordariomycetes</taxon>
        <taxon>Xylariomycetidae</taxon>
        <taxon>Amphisphaeriales</taxon>
        <taxon>Sporocadaceae</taxon>
        <taxon>Pestalotiopsis</taxon>
    </lineage>
</organism>
<dbReference type="GeneID" id="19270201"/>
<reference evidence="3" key="1">
    <citation type="journal article" date="2015" name="BMC Genomics">
        <title>Genomic and transcriptomic analysis of the endophytic fungus Pestalotiopsis fici reveals its lifestyle and high potential for synthesis of natural products.</title>
        <authorList>
            <person name="Wang X."/>
            <person name="Zhang X."/>
            <person name="Liu L."/>
            <person name="Xiang M."/>
            <person name="Wang W."/>
            <person name="Sun X."/>
            <person name="Che Y."/>
            <person name="Guo L."/>
            <person name="Liu G."/>
            <person name="Guo L."/>
            <person name="Wang C."/>
            <person name="Yin W.B."/>
            <person name="Stadler M."/>
            <person name="Zhang X."/>
            <person name="Liu X."/>
        </authorList>
    </citation>
    <scope>NUCLEOTIDE SEQUENCE [LARGE SCALE GENOMIC DNA]</scope>
    <source>
        <strain evidence="3">W106-1 / CGMCC3.15140</strain>
    </source>
</reference>
<feature type="region of interest" description="Disordered" evidence="1">
    <location>
        <begin position="1"/>
        <end position="44"/>
    </location>
</feature>
<dbReference type="AlphaFoldDB" id="W3XD27"/>
<name>W3XD27_PESFW</name>
<protein>
    <submittedName>
        <fullName evidence="2">Uncharacterized protein</fullName>
    </submittedName>
</protein>
<dbReference type="RefSeq" id="XP_007831960.1">
    <property type="nucleotide sequence ID" value="XM_007833769.1"/>
</dbReference>
<dbReference type="Proteomes" id="UP000030651">
    <property type="component" value="Unassembled WGS sequence"/>
</dbReference>
<accession>W3XD27</accession>
<dbReference type="HOGENOM" id="CLU_2740859_0_0_1"/>
<feature type="compositionally biased region" description="Polar residues" evidence="1">
    <location>
        <begin position="31"/>
        <end position="44"/>
    </location>
</feature>
<dbReference type="KEGG" id="pfy:PFICI_05188"/>
<feature type="compositionally biased region" description="Polar residues" evidence="1">
    <location>
        <begin position="1"/>
        <end position="18"/>
    </location>
</feature>
<dbReference type="EMBL" id="KI912111">
    <property type="protein sequence ID" value="ETS83312.1"/>
    <property type="molecule type" value="Genomic_DNA"/>
</dbReference>
<sequence>MEVETSAANGTQQHSHSPAQQQQAAGGGDLNASQTSTTPNIQNQPSFRRWAANAIPMPVCFGFFADFWPFW</sequence>
<dbReference type="InParanoid" id="W3XD27"/>
<gene>
    <name evidence="2" type="ORF">PFICI_05188</name>
</gene>
<evidence type="ECO:0000313" key="3">
    <source>
        <dbReference type="Proteomes" id="UP000030651"/>
    </source>
</evidence>
<evidence type="ECO:0000313" key="2">
    <source>
        <dbReference type="EMBL" id="ETS83312.1"/>
    </source>
</evidence>
<evidence type="ECO:0000256" key="1">
    <source>
        <dbReference type="SAM" id="MobiDB-lite"/>
    </source>
</evidence>